<evidence type="ECO:0000256" key="2">
    <source>
        <dbReference type="ARBA" id="ARBA00022723"/>
    </source>
</evidence>
<name>A0A165FH22_XYLHT</name>
<dbReference type="GeneID" id="28896407"/>
<dbReference type="PROSITE" id="PS00463">
    <property type="entry name" value="ZN2_CY6_FUNGAL_1"/>
    <property type="match status" value="1"/>
</dbReference>
<dbReference type="SMART" id="SM00906">
    <property type="entry name" value="Fungal_trans"/>
    <property type="match status" value="1"/>
</dbReference>
<proteinExistence type="predicted"/>
<dbReference type="Pfam" id="PF00172">
    <property type="entry name" value="Zn_clus"/>
    <property type="match status" value="1"/>
</dbReference>
<dbReference type="InterPro" id="IPR001138">
    <property type="entry name" value="Zn2Cys6_DnaBD"/>
</dbReference>
<comment type="subcellular location">
    <subcellularLocation>
        <location evidence="1">Nucleus</location>
    </subcellularLocation>
</comment>
<dbReference type="GO" id="GO:0003677">
    <property type="term" value="F:DNA binding"/>
    <property type="evidence" value="ECO:0007669"/>
    <property type="project" value="UniProtKB-KW"/>
</dbReference>
<feature type="region of interest" description="Disordered" evidence="7">
    <location>
        <begin position="668"/>
        <end position="695"/>
    </location>
</feature>
<dbReference type="Proteomes" id="UP000076632">
    <property type="component" value="Unassembled WGS sequence"/>
</dbReference>
<dbReference type="GO" id="GO:0006351">
    <property type="term" value="P:DNA-templated transcription"/>
    <property type="evidence" value="ECO:0007669"/>
    <property type="project" value="InterPro"/>
</dbReference>
<gene>
    <name evidence="9" type="ORF">L228DRAFT_240687</name>
</gene>
<reference evidence="9 10" key="1">
    <citation type="journal article" date="2016" name="Fungal Biol.">
        <title>The genome of Xylona heveae provides a window into fungal endophytism.</title>
        <authorList>
            <person name="Gazis R."/>
            <person name="Kuo A."/>
            <person name="Riley R."/>
            <person name="LaButti K."/>
            <person name="Lipzen A."/>
            <person name="Lin J."/>
            <person name="Amirebrahimi M."/>
            <person name="Hesse C.N."/>
            <person name="Spatafora J.W."/>
            <person name="Henrissat B."/>
            <person name="Hainaut M."/>
            <person name="Grigoriev I.V."/>
            <person name="Hibbett D.S."/>
        </authorList>
    </citation>
    <scope>NUCLEOTIDE SEQUENCE [LARGE SCALE GENOMIC DNA]</scope>
    <source>
        <strain evidence="9 10">TC161</strain>
    </source>
</reference>
<dbReference type="EMBL" id="KV407462">
    <property type="protein sequence ID" value="KZF20972.1"/>
    <property type="molecule type" value="Genomic_DNA"/>
</dbReference>
<keyword evidence="3" id="KW-0805">Transcription regulation</keyword>
<evidence type="ECO:0000259" key="8">
    <source>
        <dbReference type="PROSITE" id="PS50048"/>
    </source>
</evidence>
<dbReference type="InterPro" id="IPR050987">
    <property type="entry name" value="AtrR-like"/>
</dbReference>
<keyword evidence="5" id="KW-0804">Transcription</keyword>
<dbReference type="STRING" id="1328760.A0A165FH22"/>
<dbReference type="PROSITE" id="PS50048">
    <property type="entry name" value="ZN2_CY6_FUNGAL_2"/>
    <property type="match status" value="1"/>
</dbReference>
<keyword evidence="2" id="KW-0479">Metal-binding</keyword>
<dbReference type="OMA" id="TFGRSTC"/>
<dbReference type="CDD" id="cd00067">
    <property type="entry name" value="GAL4"/>
    <property type="match status" value="1"/>
</dbReference>
<dbReference type="Pfam" id="PF04082">
    <property type="entry name" value="Fungal_trans"/>
    <property type="match status" value="1"/>
</dbReference>
<feature type="domain" description="Zn(2)-C6 fungal-type" evidence="8">
    <location>
        <begin position="8"/>
        <end position="38"/>
    </location>
</feature>
<dbReference type="PANTHER" id="PTHR46910:SF37">
    <property type="entry name" value="ZN(II)2CYS6 TRANSCRIPTION FACTOR (EUROFUNG)"/>
    <property type="match status" value="1"/>
</dbReference>
<dbReference type="InterPro" id="IPR036864">
    <property type="entry name" value="Zn2-C6_fun-type_DNA-bd_sf"/>
</dbReference>
<evidence type="ECO:0000256" key="5">
    <source>
        <dbReference type="ARBA" id="ARBA00023163"/>
    </source>
</evidence>
<feature type="compositionally biased region" description="Polar residues" evidence="7">
    <location>
        <begin position="675"/>
        <end position="689"/>
    </location>
</feature>
<evidence type="ECO:0000256" key="4">
    <source>
        <dbReference type="ARBA" id="ARBA00023125"/>
    </source>
</evidence>
<dbReference type="CDD" id="cd12148">
    <property type="entry name" value="fungal_TF_MHR"/>
    <property type="match status" value="1"/>
</dbReference>
<dbReference type="RefSeq" id="XP_018186527.1">
    <property type="nucleotide sequence ID" value="XM_018331270.1"/>
</dbReference>
<evidence type="ECO:0000313" key="9">
    <source>
        <dbReference type="EMBL" id="KZF20972.1"/>
    </source>
</evidence>
<evidence type="ECO:0000256" key="3">
    <source>
        <dbReference type="ARBA" id="ARBA00023015"/>
    </source>
</evidence>
<dbReference type="GO" id="GO:0005634">
    <property type="term" value="C:nucleus"/>
    <property type="evidence" value="ECO:0007669"/>
    <property type="project" value="UniProtKB-SubCell"/>
</dbReference>
<evidence type="ECO:0000313" key="10">
    <source>
        <dbReference type="Proteomes" id="UP000076632"/>
    </source>
</evidence>
<dbReference type="SUPFAM" id="SSF57701">
    <property type="entry name" value="Zn2/Cys6 DNA-binding domain"/>
    <property type="match status" value="1"/>
</dbReference>
<dbReference type="PANTHER" id="PTHR46910">
    <property type="entry name" value="TRANSCRIPTION FACTOR PDR1"/>
    <property type="match status" value="1"/>
</dbReference>
<dbReference type="InterPro" id="IPR007219">
    <property type="entry name" value="XnlR_reg_dom"/>
</dbReference>
<keyword evidence="10" id="KW-1185">Reference proteome</keyword>
<keyword evidence="4" id="KW-0238">DNA-binding</keyword>
<organism evidence="9 10">
    <name type="scientific">Xylona heveae (strain CBS 132557 / TC161)</name>
    <dbReference type="NCBI Taxonomy" id="1328760"/>
    <lineage>
        <taxon>Eukaryota</taxon>
        <taxon>Fungi</taxon>
        <taxon>Dikarya</taxon>
        <taxon>Ascomycota</taxon>
        <taxon>Pezizomycotina</taxon>
        <taxon>Xylonomycetes</taxon>
        <taxon>Xylonales</taxon>
        <taxon>Xylonaceae</taxon>
        <taxon>Xylona</taxon>
    </lineage>
</organism>
<evidence type="ECO:0000256" key="6">
    <source>
        <dbReference type="ARBA" id="ARBA00023242"/>
    </source>
</evidence>
<dbReference type="GO" id="GO:0008270">
    <property type="term" value="F:zinc ion binding"/>
    <property type="evidence" value="ECO:0007669"/>
    <property type="project" value="InterPro"/>
</dbReference>
<dbReference type="Gene3D" id="4.10.240.10">
    <property type="entry name" value="Zn(2)-C6 fungal-type DNA-binding domain"/>
    <property type="match status" value="1"/>
</dbReference>
<dbReference type="GO" id="GO:0000981">
    <property type="term" value="F:DNA-binding transcription factor activity, RNA polymerase II-specific"/>
    <property type="evidence" value="ECO:0007669"/>
    <property type="project" value="InterPro"/>
</dbReference>
<keyword evidence="6" id="KW-0539">Nucleus</keyword>
<sequence length="762" mass="85647">MSSFNDRACDPCRQRKIRCDRLLPGCVNCRHASLECSYSDRAKRTNHVKILSESLEDIEGRLQMLEEARPASDHSTTPDSLHARLDRIEDALRQSLNAIQQISGTAILPRGDQNPCEPKILPEVEVLRATQVSPSRSECNHVAFEDNGIEKHHGSSSMLLLIRNAILALEQRLRSQTALPENTEGQDDPKMNVYTWLSQLCQDAFRLFVHNDYADLSHDNQSITLPSEGLVNALVQPFLEQINTVFPIFEKSQIYDYIRNAYSSPPEEQDIALYLILNCITSHTLCAKYRSTPQDTNEKVMDAELLKPFLVNLRRAFRDAGQLLKPKFVTVQALVSFKCLFALDNFQIEVAELLMEHASHCAKGMGLHQQRPYSLASHSLLSPERQNLFWCLFVLDKAIFFLTGKPCTLPSYDCNVPLPSPATDDIPQQMFLARIHLSKIQEQIYTSLYSAQAVQQSTRLREDAVYRLQHELQRWLLLNESLLSNNDNSPSHPCHYVGPELLTLYGMCLVMVMRFSTDALGDRQCLDEARATIGRIIDLDDAAELRGKEAALRRIFEFCPFSAFSEIFSRLLRYPRTTCVPEDLKLVHRVVSILRSVSKADHPSTYCAKTLTATSRCYELTAAVIKHASACRARKKRRLEHAEGSDATQSASVKDWIGLIGTASSHDVSAHLDTGSPTPLRSPQPSFSENVAPVEQPSPSRFLLSASSTLSPPPLIDPELLHQFSETDLSLPFDWINDWDGTDDLSGLPHEGPVDLDKGKAN</sequence>
<evidence type="ECO:0000256" key="7">
    <source>
        <dbReference type="SAM" id="MobiDB-lite"/>
    </source>
</evidence>
<accession>A0A165FH22</accession>
<dbReference type="OrthoDB" id="103819at2759"/>
<dbReference type="SMART" id="SM00066">
    <property type="entry name" value="GAL4"/>
    <property type="match status" value="1"/>
</dbReference>
<evidence type="ECO:0000256" key="1">
    <source>
        <dbReference type="ARBA" id="ARBA00004123"/>
    </source>
</evidence>
<dbReference type="InParanoid" id="A0A165FH22"/>
<dbReference type="AlphaFoldDB" id="A0A165FH22"/>
<protein>
    <recommendedName>
        <fullName evidence="8">Zn(2)-C6 fungal-type domain-containing protein</fullName>
    </recommendedName>
</protein>